<keyword evidence="2" id="KW-1185">Reference proteome</keyword>
<dbReference type="AlphaFoldDB" id="A0A2I0VYM9"/>
<reference evidence="1 2" key="1">
    <citation type="journal article" date="2016" name="Sci. Rep.">
        <title>The Dendrobium catenatum Lindl. genome sequence provides insights into polysaccharide synthase, floral development and adaptive evolution.</title>
        <authorList>
            <person name="Zhang G.Q."/>
            <person name="Xu Q."/>
            <person name="Bian C."/>
            <person name="Tsai W.C."/>
            <person name="Yeh C.M."/>
            <person name="Liu K.W."/>
            <person name="Yoshida K."/>
            <person name="Zhang L.S."/>
            <person name="Chang S.B."/>
            <person name="Chen F."/>
            <person name="Shi Y."/>
            <person name="Su Y.Y."/>
            <person name="Zhang Y.Q."/>
            <person name="Chen L.J."/>
            <person name="Yin Y."/>
            <person name="Lin M."/>
            <person name="Huang H."/>
            <person name="Deng H."/>
            <person name="Wang Z.W."/>
            <person name="Zhu S.L."/>
            <person name="Zhao X."/>
            <person name="Deng C."/>
            <person name="Niu S.C."/>
            <person name="Huang J."/>
            <person name="Wang M."/>
            <person name="Liu G.H."/>
            <person name="Yang H.J."/>
            <person name="Xiao X.J."/>
            <person name="Hsiao Y.Y."/>
            <person name="Wu W.L."/>
            <person name="Chen Y.Y."/>
            <person name="Mitsuda N."/>
            <person name="Ohme-Takagi M."/>
            <person name="Luo Y.B."/>
            <person name="Van de Peer Y."/>
            <person name="Liu Z.J."/>
        </authorList>
    </citation>
    <scope>NUCLEOTIDE SEQUENCE [LARGE SCALE GENOMIC DNA]</scope>
    <source>
        <tissue evidence="1">The whole plant</tissue>
    </source>
</reference>
<protein>
    <submittedName>
        <fullName evidence="1">Uncharacterized protein</fullName>
    </submittedName>
</protein>
<dbReference type="EMBL" id="KZ503088">
    <property type="protein sequence ID" value="PKU68489.1"/>
    <property type="molecule type" value="Genomic_DNA"/>
</dbReference>
<reference evidence="1 2" key="2">
    <citation type="journal article" date="2017" name="Nature">
        <title>The Apostasia genome and the evolution of orchids.</title>
        <authorList>
            <person name="Zhang G.Q."/>
            <person name="Liu K.W."/>
            <person name="Li Z."/>
            <person name="Lohaus R."/>
            <person name="Hsiao Y.Y."/>
            <person name="Niu S.C."/>
            <person name="Wang J.Y."/>
            <person name="Lin Y.C."/>
            <person name="Xu Q."/>
            <person name="Chen L.J."/>
            <person name="Yoshida K."/>
            <person name="Fujiwara S."/>
            <person name="Wang Z.W."/>
            <person name="Zhang Y.Q."/>
            <person name="Mitsuda N."/>
            <person name="Wang M."/>
            <person name="Liu G.H."/>
            <person name="Pecoraro L."/>
            <person name="Huang H.X."/>
            <person name="Xiao X.J."/>
            <person name="Lin M."/>
            <person name="Wu X.Y."/>
            <person name="Wu W.L."/>
            <person name="Chen Y.Y."/>
            <person name="Chang S.B."/>
            <person name="Sakamoto S."/>
            <person name="Ohme-Takagi M."/>
            <person name="Yagi M."/>
            <person name="Zeng S.J."/>
            <person name="Shen C.Y."/>
            <person name="Yeh C.M."/>
            <person name="Luo Y.B."/>
            <person name="Tsai W.C."/>
            <person name="Van de Peer Y."/>
            <person name="Liu Z.J."/>
        </authorList>
    </citation>
    <scope>NUCLEOTIDE SEQUENCE [LARGE SCALE GENOMIC DNA]</scope>
    <source>
        <tissue evidence="1">The whole plant</tissue>
    </source>
</reference>
<evidence type="ECO:0000313" key="2">
    <source>
        <dbReference type="Proteomes" id="UP000233837"/>
    </source>
</evidence>
<evidence type="ECO:0000313" key="1">
    <source>
        <dbReference type="EMBL" id="PKU68489.1"/>
    </source>
</evidence>
<accession>A0A2I0VYM9</accession>
<sequence length="523" mass="58987">MMEEGRWHSPTVISFVNPQVSSKDFSSSLWNGGIKNNMLIPDEKVRLKNYSLVIREGFHPPIQQNALVEGKGKMIAEDSKVSKDNSRMKIHNPKMNDFEASSLVLNLKSVMIEEVRKVVVIVEKASKFMDDVELYFDGNLDANVVKTAESRMSDRLESQTDILLLILKKENRQFALLISCRLSTLQFVGDSTNWYRLDRTEKLLERVKLDFAGRRPLAMWTGDVVCGDAMGAGVVDLKLGEINANNMNKVNNKSHYGDKHSSALCTEILVKSPLKVVSAEKDCSEKNPPMQIASTIEEGEIVEPQSNVADQNPIPDAKELKREEHSYRRNSKRDLLKKIRGFERKEKVSLSMREECEGNHTIAPGKLHAFSYCVLEFSVFAHIVLDDQNISLDDQLKIKTLIRASWLWQSSLSTSSWMIFIFSLTFTSSPSLSIYTMSSSSKCGHLVVGSSSSSRRHNAHFLSAENEDAYHKYKACKITSPKMLNQATLNFEVLNLALRFHHFPVPSHTGFPLQLQTPIGISS</sequence>
<proteinExistence type="predicted"/>
<name>A0A2I0VYM9_9ASPA</name>
<gene>
    <name evidence="1" type="ORF">MA16_Dca020026</name>
</gene>
<dbReference type="Proteomes" id="UP000233837">
    <property type="component" value="Unassembled WGS sequence"/>
</dbReference>
<organism evidence="1 2">
    <name type="scientific">Dendrobium catenatum</name>
    <dbReference type="NCBI Taxonomy" id="906689"/>
    <lineage>
        <taxon>Eukaryota</taxon>
        <taxon>Viridiplantae</taxon>
        <taxon>Streptophyta</taxon>
        <taxon>Embryophyta</taxon>
        <taxon>Tracheophyta</taxon>
        <taxon>Spermatophyta</taxon>
        <taxon>Magnoliopsida</taxon>
        <taxon>Liliopsida</taxon>
        <taxon>Asparagales</taxon>
        <taxon>Orchidaceae</taxon>
        <taxon>Epidendroideae</taxon>
        <taxon>Malaxideae</taxon>
        <taxon>Dendrobiinae</taxon>
        <taxon>Dendrobium</taxon>
    </lineage>
</organism>